<evidence type="ECO:0000256" key="15">
    <source>
        <dbReference type="PROSITE-ProRule" id="PRU01356"/>
    </source>
</evidence>
<name>A0A9P6GAU7_9PLEO</name>
<accession>A0A9P6GAU7</accession>
<comment type="caution">
    <text evidence="15">Lacks conserved residue(s) required for the propagation of feature annotation.</text>
</comment>
<dbReference type="GO" id="GO:0005886">
    <property type="term" value="C:plasma membrane"/>
    <property type="evidence" value="ECO:0007669"/>
    <property type="project" value="UniProtKB-SubCell"/>
</dbReference>
<protein>
    <recommendedName>
        <fullName evidence="19">CFEM domain-containing protein</fullName>
    </recommendedName>
</protein>
<comment type="caution">
    <text evidence="20">The sequence shown here is derived from an EMBL/GenBank/DDBJ whole genome shotgun (WGS) entry which is preliminary data.</text>
</comment>
<organism evidence="20 21">
    <name type="scientific">Paraphaeosphaeria minitans</name>
    <dbReference type="NCBI Taxonomy" id="565426"/>
    <lineage>
        <taxon>Eukaryota</taxon>
        <taxon>Fungi</taxon>
        <taxon>Dikarya</taxon>
        <taxon>Ascomycota</taxon>
        <taxon>Pezizomycotina</taxon>
        <taxon>Dothideomycetes</taxon>
        <taxon>Pleosporomycetidae</taxon>
        <taxon>Pleosporales</taxon>
        <taxon>Massarineae</taxon>
        <taxon>Didymosphaeriaceae</taxon>
        <taxon>Paraphaeosphaeria</taxon>
    </lineage>
</organism>
<dbReference type="PROSITE" id="PS52012">
    <property type="entry name" value="CFEM"/>
    <property type="match status" value="1"/>
</dbReference>
<keyword evidence="9 18" id="KW-0732">Signal</keyword>
<evidence type="ECO:0000256" key="6">
    <source>
        <dbReference type="ARBA" id="ARBA00022617"/>
    </source>
</evidence>
<evidence type="ECO:0000259" key="19">
    <source>
        <dbReference type="PROSITE" id="PS52012"/>
    </source>
</evidence>
<keyword evidence="5" id="KW-0964">Secreted</keyword>
<dbReference type="PANTHER" id="PTHR37928:SF2">
    <property type="entry name" value="GPI ANCHORED CFEM DOMAIN PROTEIN (AFU_ORTHOLOGUE AFUA_6G10580)"/>
    <property type="match status" value="1"/>
</dbReference>
<dbReference type="Pfam" id="PF05730">
    <property type="entry name" value="CFEM"/>
    <property type="match status" value="1"/>
</dbReference>
<dbReference type="InterPro" id="IPR008427">
    <property type="entry name" value="Extracellular_membr_CFEM_dom"/>
</dbReference>
<keyword evidence="10 15" id="KW-0408">Iron</keyword>
<feature type="signal peptide" evidence="18">
    <location>
        <begin position="1"/>
        <end position="20"/>
    </location>
</feature>
<evidence type="ECO:0000256" key="14">
    <source>
        <dbReference type="ARBA" id="ARBA00023288"/>
    </source>
</evidence>
<sequence length="234" mass="24177">MSIFLFLALVLPLFVGTIVGADAPTDLAGFPKCAQTCISNNHGGCALLDMECMCNNQVPTIFSCMQGSCNAEDQAATLRFAQELCDQVGATSTAKVSGAAKTGATTLSTVTSTLTGFAEATSSLSPSSSSSSSSVASPKSGLSTGATAGIGVGAMLGAMAVAAGGFFVWQRKRARDVEELPGSAAREVGLEYTLPPEYGQKGVEVVDGVHIIHHEVDGVQWMELEAKEATRYLR</sequence>
<keyword evidence="4" id="KW-1003">Cell membrane</keyword>
<evidence type="ECO:0000256" key="11">
    <source>
        <dbReference type="ARBA" id="ARBA00023136"/>
    </source>
</evidence>
<dbReference type="Proteomes" id="UP000756921">
    <property type="component" value="Unassembled WGS sequence"/>
</dbReference>
<keyword evidence="11 17" id="KW-0472">Membrane</keyword>
<dbReference type="GO" id="GO:0098552">
    <property type="term" value="C:side of membrane"/>
    <property type="evidence" value="ECO:0007669"/>
    <property type="project" value="UniProtKB-KW"/>
</dbReference>
<feature type="chain" id="PRO_5040289422" description="CFEM domain-containing protein" evidence="18">
    <location>
        <begin position="21"/>
        <end position="234"/>
    </location>
</feature>
<evidence type="ECO:0000256" key="13">
    <source>
        <dbReference type="ARBA" id="ARBA00023180"/>
    </source>
</evidence>
<dbReference type="AlphaFoldDB" id="A0A9P6GAU7"/>
<evidence type="ECO:0000256" key="10">
    <source>
        <dbReference type="ARBA" id="ARBA00023004"/>
    </source>
</evidence>
<dbReference type="GO" id="GO:0005576">
    <property type="term" value="C:extracellular region"/>
    <property type="evidence" value="ECO:0007669"/>
    <property type="project" value="UniProtKB-SubCell"/>
</dbReference>
<feature type="domain" description="CFEM" evidence="19">
    <location>
        <begin position="5"/>
        <end position="112"/>
    </location>
</feature>
<dbReference type="PANTHER" id="PTHR37928">
    <property type="entry name" value="CFEM DOMAIN PROTEIN (AFU_ORTHOLOGUE AFUA_6G14090)"/>
    <property type="match status" value="1"/>
</dbReference>
<dbReference type="GO" id="GO:0046872">
    <property type="term" value="F:metal ion binding"/>
    <property type="evidence" value="ECO:0007669"/>
    <property type="project" value="UniProtKB-UniRule"/>
</dbReference>
<evidence type="ECO:0000256" key="16">
    <source>
        <dbReference type="SAM" id="MobiDB-lite"/>
    </source>
</evidence>
<comment type="similarity">
    <text evidence="3">Belongs to the RBT5 family.</text>
</comment>
<reference evidence="20" key="1">
    <citation type="journal article" date="2020" name="Mol. Plant Microbe Interact.">
        <title>Genome Sequence of the Biocontrol Agent Coniothyrium minitans strain Conio (IMI 134523).</title>
        <authorList>
            <person name="Patel D."/>
            <person name="Shittu T.A."/>
            <person name="Baroncelli R."/>
            <person name="Muthumeenakshi S."/>
            <person name="Osborne T.H."/>
            <person name="Janganan T.K."/>
            <person name="Sreenivasaprasad S."/>
        </authorList>
    </citation>
    <scope>NUCLEOTIDE SEQUENCE</scope>
    <source>
        <strain evidence="20">Conio</strain>
    </source>
</reference>
<keyword evidence="14" id="KW-0449">Lipoprotein</keyword>
<feature type="transmembrane region" description="Helical" evidence="17">
    <location>
        <begin position="148"/>
        <end position="169"/>
    </location>
</feature>
<evidence type="ECO:0000313" key="20">
    <source>
        <dbReference type="EMBL" id="KAF9731000.1"/>
    </source>
</evidence>
<dbReference type="SMART" id="SM00747">
    <property type="entry name" value="CFEM"/>
    <property type="match status" value="1"/>
</dbReference>
<evidence type="ECO:0000256" key="9">
    <source>
        <dbReference type="ARBA" id="ARBA00022729"/>
    </source>
</evidence>
<keyword evidence="8 15" id="KW-0479">Metal-binding</keyword>
<proteinExistence type="inferred from homology"/>
<dbReference type="InterPro" id="IPR051735">
    <property type="entry name" value="CFEM_domain"/>
</dbReference>
<evidence type="ECO:0000256" key="17">
    <source>
        <dbReference type="SAM" id="Phobius"/>
    </source>
</evidence>
<keyword evidence="21" id="KW-1185">Reference proteome</keyword>
<feature type="region of interest" description="Disordered" evidence="16">
    <location>
        <begin position="121"/>
        <end position="140"/>
    </location>
</feature>
<evidence type="ECO:0000256" key="12">
    <source>
        <dbReference type="ARBA" id="ARBA00023157"/>
    </source>
</evidence>
<keyword evidence="12 15" id="KW-1015">Disulfide bond</keyword>
<evidence type="ECO:0000256" key="5">
    <source>
        <dbReference type="ARBA" id="ARBA00022525"/>
    </source>
</evidence>
<dbReference type="EMBL" id="WJXW01000013">
    <property type="protein sequence ID" value="KAF9731000.1"/>
    <property type="molecule type" value="Genomic_DNA"/>
</dbReference>
<gene>
    <name evidence="20" type="ORF">PMIN01_10958</name>
</gene>
<comment type="subcellular location">
    <subcellularLocation>
        <location evidence="1">Cell membrane</location>
        <topology evidence="1">Lipid-anchor</topology>
        <topology evidence="1">GPI-anchor</topology>
    </subcellularLocation>
    <subcellularLocation>
        <location evidence="2">Secreted</location>
    </subcellularLocation>
</comment>
<evidence type="ECO:0000313" key="21">
    <source>
        <dbReference type="Proteomes" id="UP000756921"/>
    </source>
</evidence>
<keyword evidence="6 15" id="KW-0349">Heme</keyword>
<dbReference type="OrthoDB" id="3767534at2759"/>
<feature type="disulfide bond" evidence="15">
    <location>
        <begin position="45"/>
        <end position="52"/>
    </location>
</feature>
<evidence type="ECO:0000256" key="18">
    <source>
        <dbReference type="SAM" id="SignalP"/>
    </source>
</evidence>
<keyword evidence="13" id="KW-0325">Glycoprotein</keyword>
<keyword evidence="17" id="KW-1133">Transmembrane helix</keyword>
<feature type="binding site" description="axial binding residue" evidence="15">
    <location>
        <position position="49"/>
    </location>
    <ligand>
        <name>heme</name>
        <dbReference type="ChEBI" id="CHEBI:30413"/>
    </ligand>
    <ligandPart>
        <name>Fe</name>
        <dbReference type="ChEBI" id="CHEBI:18248"/>
    </ligandPart>
</feature>
<keyword evidence="7" id="KW-0336">GPI-anchor</keyword>
<evidence type="ECO:0000256" key="7">
    <source>
        <dbReference type="ARBA" id="ARBA00022622"/>
    </source>
</evidence>
<evidence type="ECO:0000256" key="3">
    <source>
        <dbReference type="ARBA" id="ARBA00010031"/>
    </source>
</evidence>
<evidence type="ECO:0000256" key="1">
    <source>
        <dbReference type="ARBA" id="ARBA00004609"/>
    </source>
</evidence>
<evidence type="ECO:0000256" key="2">
    <source>
        <dbReference type="ARBA" id="ARBA00004613"/>
    </source>
</evidence>
<evidence type="ECO:0000256" key="8">
    <source>
        <dbReference type="ARBA" id="ARBA00022723"/>
    </source>
</evidence>
<keyword evidence="17" id="KW-0812">Transmembrane</keyword>
<evidence type="ECO:0000256" key="4">
    <source>
        <dbReference type="ARBA" id="ARBA00022475"/>
    </source>
</evidence>